<name>A0A484H7R4_9ZZZZ</name>
<reference evidence="6" key="1">
    <citation type="submission" date="2018-10" db="EMBL/GenBank/DDBJ databases">
        <authorList>
            <person name="Gruber-Vodicka H."/>
            <person name="Jaeckle O."/>
        </authorList>
    </citation>
    <scope>NUCLEOTIDE SEQUENCE</scope>
</reference>
<dbReference type="InterPro" id="IPR036188">
    <property type="entry name" value="FAD/NAD-bd_sf"/>
</dbReference>
<accession>A0A484H7R4</accession>
<gene>
    <name evidence="6" type="ORF">RIEGSTA812A_PEG_1064</name>
</gene>
<dbReference type="Pfam" id="PF07992">
    <property type="entry name" value="Pyr_redox_2"/>
    <property type="match status" value="1"/>
</dbReference>
<evidence type="ECO:0000313" key="6">
    <source>
        <dbReference type="EMBL" id="VBB69591.1"/>
    </source>
</evidence>
<evidence type="ECO:0000256" key="4">
    <source>
        <dbReference type="ARBA" id="ARBA00023002"/>
    </source>
</evidence>
<sequence>MSDIIVDSTDAVVIGAGAVGLFSVFACGMRKLRCHVIDTLEDIGGQLTTLYPEKPIFDIPGHPHILAADLITKLEKQTAPFHPIFHLGQRVERLQRQTTGAFLVTTIKGTRITCRVIIIAAGVGAFHPNRPPLPGLETFEGRSVFYMVRRREDFRGRRVVIAGGGDSAVDWALSLINVAARVTVVHRRPKFRAAPDSTIRLQQLAQAGQLDLVIPYQLHSLEGHDGWLSAVIVTSVDGHRRRLEADALLSLFGLVQELGPIASWGLSLEQNHITINQATSMTSEQGIFAVGDIATYPGKLKLLLTGFAEAARAAHSAYTFVYPDKALHFAHSTTTGVPEFVTHDATP</sequence>
<evidence type="ECO:0000256" key="3">
    <source>
        <dbReference type="ARBA" id="ARBA00022857"/>
    </source>
</evidence>
<dbReference type="SUPFAM" id="SSF51905">
    <property type="entry name" value="FAD/NAD(P)-binding domain"/>
    <property type="match status" value="1"/>
</dbReference>
<dbReference type="InterPro" id="IPR050097">
    <property type="entry name" value="Ferredoxin-NADP_redctase_2"/>
</dbReference>
<evidence type="ECO:0000256" key="2">
    <source>
        <dbReference type="ARBA" id="ARBA00022827"/>
    </source>
</evidence>
<dbReference type="EMBL" id="LR026963">
    <property type="protein sequence ID" value="VBB69591.1"/>
    <property type="molecule type" value="Genomic_DNA"/>
</dbReference>
<protein>
    <submittedName>
        <fullName evidence="6">Thioredoxin reductase</fullName>
        <ecNumber evidence="6">1.8.1.9</ecNumber>
    </submittedName>
</protein>
<evidence type="ECO:0000256" key="1">
    <source>
        <dbReference type="ARBA" id="ARBA00022630"/>
    </source>
</evidence>
<evidence type="ECO:0000259" key="5">
    <source>
        <dbReference type="Pfam" id="PF07992"/>
    </source>
</evidence>
<keyword evidence="4 6" id="KW-0560">Oxidoreductase</keyword>
<dbReference type="PRINTS" id="PR00469">
    <property type="entry name" value="PNDRDTASEII"/>
</dbReference>
<dbReference type="PANTHER" id="PTHR48105">
    <property type="entry name" value="THIOREDOXIN REDUCTASE 1-RELATED-RELATED"/>
    <property type="match status" value="1"/>
</dbReference>
<keyword evidence="1" id="KW-0285">Flavoprotein</keyword>
<proteinExistence type="inferred from homology"/>
<dbReference type="GO" id="GO:0004324">
    <property type="term" value="F:ferredoxin-NADP+ reductase activity"/>
    <property type="evidence" value="ECO:0007669"/>
    <property type="project" value="InterPro"/>
</dbReference>
<keyword evidence="3" id="KW-0521">NADP</keyword>
<dbReference type="HAMAP" id="MF_01685">
    <property type="entry name" value="FENR2"/>
    <property type="match status" value="1"/>
</dbReference>
<dbReference type="InterPro" id="IPR023753">
    <property type="entry name" value="FAD/NAD-binding_dom"/>
</dbReference>
<feature type="domain" description="FAD/NAD(P)-binding" evidence="5">
    <location>
        <begin position="10"/>
        <end position="298"/>
    </location>
</feature>
<dbReference type="PRINTS" id="PR00368">
    <property type="entry name" value="FADPNR"/>
</dbReference>
<dbReference type="InterPro" id="IPR022890">
    <property type="entry name" value="Fd--NADP_Rdtase_type_2"/>
</dbReference>
<keyword evidence="2" id="KW-0274">FAD</keyword>
<dbReference type="Gene3D" id="3.50.50.60">
    <property type="entry name" value="FAD/NAD(P)-binding domain"/>
    <property type="match status" value="2"/>
</dbReference>
<dbReference type="AlphaFoldDB" id="A0A484H7R4"/>
<dbReference type="GO" id="GO:0004791">
    <property type="term" value="F:thioredoxin-disulfide reductase (NADPH) activity"/>
    <property type="evidence" value="ECO:0007669"/>
    <property type="project" value="UniProtKB-EC"/>
</dbReference>
<dbReference type="EC" id="1.8.1.9" evidence="6"/>
<organism evidence="6">
    <name type="scientific">invertebrate metagenome</name>
    <dbReference type="NCBI Taxonomy" id="1711999"/>
    <lineage>
        <taxon>unclassified sequences</taxon>
        <taxon>metagenomes</taxon>
        <taxon>organismal metagenomes</taxon>
    </lineage>
</organism>